<dbReference type="Pfam" id="PF00004">
    <property type="entry name" value="AAA"/>
    <property type="match status" value="1"/>
</dbReference>
<evidence type="ECO:0000256" key="1">
    <source>
        <dbReference type="ARBA" id="ARBA00004173"/>
    </source>
</evidence>
<dbReference type="FunFam" id="3.40.50.300:FF:000027">
    <property type="entry name" value="26S protease regulatory subunit 7"/>
    <property type="match status" value="1"/>
</dbReference>
<evidence type="ECO:0000256" key="10">
    <source>
        <dbReference type="ARBA" id="ARBA00067449"/>
    </source>
</evidence>
<dbReference type="FunFam" id="2.40.50.140:FF:000440">
    <property type="entry name" value="26S protease regulatory subunit 7"/>
    <property type="match status" value="1"/>
</dbReference>
<comment type="similarity">
    <text evidence="4">Belongs to the AAA ATPase family.</text>
</comment>
<feature type="domain" description="AAA+ ATPase" evidence="11">
    <location>
        <begin position="230"/>
        <end position="369"/>
    </location>
</feature>
<dbReference type="InterPro" id="IPR012340">
    <property type="entry name" value="NA-bd_OB-fold"/>
</dbReference>
<keyword evidence="9" id="KW-0496">Mitochondrion</keyword>
<protein>
    <recommendedName>
        <fullName evidence="10">26S proteasome regulatory subunit 7 homolog</fullName>
    </recommendedName>
</protein>
<keyword evidence="13" id="KW-1185">Reference proteome</keyword>
<dbReference type="GO" id="GO:0005524">
    <property type="term" value="F:ATP binding"/>
    <property type="evidence" value="ECO:0007669"/>
    <property type="project" value="UniProtKB-KW"/>
</dbReference>
<dbReference type="InterPro" id="IPR018955">
    <property type="entry name" value="BCDHK/PDK_N"/>
</dbReference>
<evidence type="ECO:0000256" key="8">
    <source>
        <dbReference type="ARBA" id="ARBA00022942"/>
    </source>
</evidence>
<dbReference type="Gene3D" id="2.40.50.140">
    <property type="entry name" value="Nucleic acid-binding proteins"/>
    <property type="match status" value="1"/>
</dbReference>
<dbReference type="InterPro" id="IPR048723">
    <property type="entry name" value="OB_PRS7"/>
</dbReference>
<dbReference type="OrthoDB" id="1937997at2759"/>
<dbReference type="InterPro" id="IPR003593">
    <property type="entry name" value="AAA+_ATPase"/>
</dbReference>
<keyword evidence="6" id="KW-0547">Nucleotide-binding</keyword>
<dbReference type="Gene3D" id="1.10.8.60">
    <property type="match status" value="1"/>
</dbReference>
<dbReference type="SMART" id="SM00382">
    <property type="entry name" value="AAA"/>
    <property type="match status" value="1"/>
</dbReference>
<name>D8PW65_SCHCM</name>
<dbReference type="GO" id="GO:0008540">
    <property type="term" value="C:proteasome regulatory particle, base subcomplex"/>
    <property type="evidence" value="ECO:0007669"/>
    <property type="project" value="UniProtKB-ARBA"/>
</dbReference>
<dbReference type="PANTHER" id="PTHR23073">
    <property type="entry name" value="26S PROTEASOME REGULATORY SUBUNIT"/>
    <property type="match status" value="1"/>
</dbReference>
<dbReference type="InterPro" id="IPR003960">
    <property type="entry name" value="ATPase_AAA_CS"/>
</dbReference>
<dbReference type="InterPro" id="IPR050221">
    <property type="entry name" value="26S_Proteasome_ATPase"/>
</dbReference>
<dbReference type="InParanoid" id="D8PW65"/>
<evidence type="ECO:0000256" key="2">
    <source>
        <dbReference type="ARBA" id="ARBA00004496"/>
    </source>
</evidence>
<dbReference type="Pfam" id="PF10436">
    <property type="entry name" value="BCDHK_Adom3"/>
    <property type="match status" value="1"/>
</dbReference>
<dbReference type="Gene3D" id="3.30.565.10">
    <property type="entry name" value="Histidine kinase-like ATPase, C-terminal domain"/>
    <property type="match status" value="1"/>
</dbReference>
<dbReference type="InterPro" id="IPR041569">
    <property type="entry name" value="AAA_lid_3"/>
</dbReference>
<dbReference type="InterPro" id="IPR003959">
    <property type="entry name" value="ATPase_AAA_core"/>
</dbReference>
<dbReference type="VEuPathDB" id="FungiDB:SCHCODRAFT_01118382"/>
<dbReference type="OMA" id="PEQISTF"/>
<dbReference type="HOGENOM" id="CLU_014332_0_0_1"/>
<dbReference type="FunFam" id="1.10.8.60:FF:000005">
    <property type="entry name" value="26S protease regulatory subunit 7"/>
    <property type="match status" value="1"/>
</dbReference>
<dbReference type="InterPro" id="IPR003594">
    <property type="entry name" value="HATPase_dom"/>
</dbReference>
<dbReference type="PROSITE" id="PS00674">
    <property type="entry name" value="AAA"/>
    <property type="match status" value="1"/>
</dbReference>
<dbReference type="KEGG" id="scm:SCHCO_01118382"/>
<dbReference type="InterPro" id="IPR036784">
    <property type="entry name" value="AK/P_DHK_N_sf"/>
</dbReference>
<dbReference type="Pfam" id="PF17862">
    <property type="entry name" value="AAA_lid_3"/>
    <property type="match status" value="1"/>
</dbReference>
<sequence>MPPKADWEKYEKKADEKDEKPIVALDDSDIQILKTYGQGPYAGPLKAVDDDIKEIQKRINEKLGVKESDTGLASPNLWDLAADRQRMSEEHPLQVARCTKIIPMDAAAAEAAKAVNALGGLQGQKGADEQDKYVINIKQIAKFVVGLGDRVASSDIEEGMRVGVDRTKYQIQIPLPPKIDASVTMMQVEEKPDVTYSDVGGCKEQIEKLREVVETPLLSPERFVKLGIDPPKGVLLFGPPGTGKTLCARAVANRTDATFIRVIGSELVQKYVGEGARMVRELFEMARSKKACIIFFDEVDAIGGARFDDGAGGDNEVQRTMLELINQLDGFDPRGNIKVLMATNRPDTLDPALLRPGRLDRRVEFSLPDNDGRAHILKIHARSMSVERNIRFDLIARLCPNTTGAELRSVATEAGMFAIRARRKVATERDFLDAVEKVVRQGTKFSSTLGRTVLSRAPRRHAPNRVPHRALQRRAPAADSAELTQLLAAYASSPSRTINLSELLSFGRPLRPESVLKSVSYVLAEIPRRLATRVRTIEGLPFIVGTNPYVSGVLAAYKESFLSLATHPPVRTLEENAVFARHLEELVERHANDIPAMAKGFQESSKYMSPAQMAEFLDGAFRSRISVRLLAEQHISISQALDDPSVDKSHVGVVDMHCSPARMIHMCAAYVSELCEATLGSSPTVHIDGFKDATFAYIPVHLEYVLTEILKNAFRATVEHHHHRHRHAHLPPISITLSPPPQVGYDPTHPSPKYFSIRIRDQGGGVAPANMQHIFSYAFTTVGRKPGEAFDETEGGPYAAQHVSGGAEGVGDLFGEVTRKGVQTGLGTLSGLGYGLPLTRLYAKYVCMNQTQEDTDRLVPSYFGGSLELVSLEGWGCDVFVKLRCLDEAGDAAI</sequence>
<dbReference type="SUPFAM" id="SSF52540">
    <property type="entry name" value="P-loop containing nucleoside triphosphate hydrolases"/>
    <property type="match status" value="1"/>
</dbReference>
<dbReference type="Gene3D" id="3.40.50.300">
    <property type="entry name" value="P-loop containing nucleotide triphosphate hydrolases"/>
    <property type="match status" value="1"/>
</dbReference>
<reference evidence="12 13" key="1">
    <citation type="journal article" date="2010" name="Nat. Biotechnol.">
        <title>Genome sequence of the model mushroom Schizophyllum commune.</title>
        <authorList>
            <person name="Ohm R.A."/>
            <person name="de Jong J.F."/>
            <person name="Lugones L.G."/>
            <person name="Aerts A."/>
            <person name="Kothe E."/>
            <person name="Stajich J.E."/>
            <person name="de Vries R.P."/>
            <person name="Record E."/>
            <person name="Levasseur A."/>
            <person name="Baker S.E."/>
            <person name="Bartholomew K.A."/>
            <person name="Coutinho P.M."/>
            <person name="Erdmann S."/>
            <person name="Fowler T.J."/>
            <person name="Gathman A.C."/>
            <person name="Lombard V."/>
            <person name="Henrissat B."/>
            <person name="Knabe N."/>
            <person name="Kuees U."/>
            <person name="Lilly W.W."/>
            <person name="Lindquist E."/>
            <person name="Lucas S."/>
            <person name="Magnuson J.K."/>
            <person name="Piumi F."/>
            <person name="Raudaskoski M."/>
            <person name="Salamov A."/>
            <person name="Schmutz J."/>
            <person name="Schwarze F.W.M.R."/>
            <person name="vanKuyk P.A."/>
            <person name="Horton J.S."/>
            <person name="Grigoriev I.V."/>
            <person name="Woesten H.A.B."/>
        </authorList>
    </citation>
    <scope>NUCLEOTIDE SEQUENCE [LARGE SCALE GENOMIC DNA]</scope>
    <source>
        <strain evidence="13">H4-8 / FGSC 9210</strain>
    </source>
</reference>
<dbReference type="Gene3D" id="1.20.140.20">
    <property type="entry name" value="Alpha-ketoacid/pyruvate dehydrogenase kinase, N-terminal domain"/>
    <property type="match status" value="1"/>
</dbReference>
<evidence type="ECO:0000256" key="7">
    <source>
        <dbReference type="ARBA" id="ARBA00022840"/>
    </source>
</evidence>
<dbReference type="CDD" id="cd19502">
    <property type="entry name" value="RecA-like_PAN_like"/>
    <property type="match status" value="1"/>
</dbReference>
<dbReference type="GO" id="GO:0005739">
    <property type="term" value="C:mitochondrion"/>
    <property type="evidence" value="ECO:0007669"/>
    <property type="project" value="UniProtKB-SubCell"/>
</dbReference>
<organism evidence="13">
    <name type="scientific">Schizophyllum commune (strain H4-8 / FGSC 9210)</name>
    <name type="common">Split gill fungus</name>
    <dbReference type="NCBI Taxonomy" id="578458"/>
    <lineage>
        <taxon>Eukaryota</taxon>
        <taxon>Fungi</taxon>
        <taxon>Dikarya</taxon>
        <taxon>Basidiomycota</taxon>
        <taxon>Agaricomycotina</taxon>
        <taxon>Agaricomycetes</taxon>
        <taxon>Agaricomycetidae</taxon>
        <taxon>Agaricales</taxon>
        <taxon>Schizophyllaceae</taxon>
        <taxon>Schizophyllum</taxon>
    </lineage>
</organism>
<dbReference type="FunCoup" id="D8PW65">
    <property type="interactions" value="558"/>
</dbReference>
<comment type="similarity">
    <text evidence="3">Belongs to the PDK/BCKDK protein kinase family.</text>
</comment>
<evidence type="ECO:0000256" key="6">
    <source>
        <dbReference type="ARBA" id="ARBA00022741"/>
    </source>
</evidence>
<proteinExistence type="inferred from homology"/>
<evidence type="ECO:0000256" key="4">
    <source>
        <dbReference type="ARBA" id="ARBA00006914"/>
    </source>
</evidence>
<evidence type="ECO:0000259" key="11">
    <source>
        <dbReference type="SMART" id="SM00382"/>
    </source>
</evidence>
<evidence type="ECO:0000256" key="5">
    <source>
        <dbReference type="ARBA" id="ARBA00022490"/>
    </source>
</evidence>
<dbReference type="EMBL" id="GL377303">
    <property type="protein sequence ID" value="EFJ00162.1"/>
    <property type="molecule type" value="Genomic_DNA"/>
</dbReference>
<dbReference type="GO" id="GO:0016887">
    <property type="term" value="F:ATP hydrolysis activity"/>
    <property type="evidence" value="ECO:0007669"/>
    <property type="project" value="InterPro"/>
</dbReference>
<keyword evidence="5" id="KW-0963">Cytoplasm</keyword>
<dbReference type="SUPFAM" id="SSF69012">
    <property type="entry name" value="alpha-ketoacid dehydrogenase kinase, N-terminal domain"/>
    <property type="match status" value="1"/>
</dbReference>
<dbReference type="eggNOG" id="KOG0787">
    <property type="taxonomic scope" value="Eukaryota"/>
</dbReference>
<dbReference type="Pfam" id="PF02518">
    <property type="entry name" value="HATPase_c"/>
    <property type="match status" value="1"/>
</dbReference>
<dbReference type="GeneID" id="9587686"/>
<comment type="subcellular location">
    <subcellularLocation>
        <location evidence="2">Cytoplasm</location>
    </subcellularLocation>
    <subcellularLocation>
        <location evidence="1">Mitochondrion</location>
    </subcellularLocation>
</comment>
<dbReference type="Proteomes" id="UP000007431">
    <property type="component" value="Unassembled WGS sequence"/>
</dbReference>
<dbReference type="InterPro" id="IPR027417">
    <property type="entry name" value="P-loop_NTPase"/>
</dbReference>
<evidence type="ECO:0000256" key="3">
    <source>
        <dbReference type="ARBA" id="ARBA00006155"/>
    </source>
</evidence>
<dbReference type="STRING" id="578458.D8PW65"/>
<dbReference type="AlphaFoldDB" id="D8PW65"/>
<dbReference type="eggNOG" id="KOG0729">
    <property type="taxonomic scope" value="Eukaryota"/>
</dbReference>
<dbReference type="InterPro" id="IPR036890">
    <property type="entry name" value="HATPase_C_sf"/>
</dbReference>
<dbReference type="Pfam" id="PF21236">
    <property type="entry name" value="OB_PRS7"/>
    <property type="match status" value="1"/>
</dbReference>
<keyword evidence="7" id="KW-0067">ATP-binding</keyword>
<evidence type="ECO:0000256" key="9">
    <source>
        <dbReference type="ARBA" id="ARBA00023128"/>
    </source>
</evidence>
<dbReference type="SUPFAM" id="SSF55874">
    <property type="entry name" value="ATPase domain of HSP90 chaperone/DNA topoisomerase II/histidine kinase"/>
    <property type="match status" value="1"/>
</dbReference>
<accession>D8PW65</accession>
<keyword evidence="8" id="KW-0647">Proteasome</keyword>
<evidence type="ECO:0000313" key="13">
    <source>
        <dbReference type="Proteomes" id="UP000007431"/>
    </source>
</evidence>
<evidence type="ECO:0000313" key="12">
    <source>
        <dbReference type="EMBL" id="EFJ00162.1"/>
    </source>
</evidence>
<gene>
    <name evidence="12" type="ORF">SCHCODRAFT_256026</name>
</gene>
<dbReference type="RefSeq" id="XP_003035064.1">
    <property type="nucleotide sequence ID" value="XM_003035018.1"/>
</dbReference>